<dbReference type="FunCoup" id="A0A165HEE5">
    <property type="interactions" value="120"/>
</dbReference>
<evidence type="ECO:0000256" key="3">
    <source>
        <dbReference type="ARBA" id="ARBA00022692"/>
    </source>
</evidence>
<protein>
    <submittedName>
        <fullName evidence="7">MATE efflux family protein</fullName>
    </submittedName>
</protein>
<dbReference type="EMBL" id="KV407457">
    <property type="protein sequence ID" value="KZF23386.1"/>
    <property type="molecule type" value="Genomic_DNA"/>
</dbReference>
<dbReference type="GO" id="GO:0042910">
    <property type="term" value="F:xenobiotic transmembrane transporter activity"/>
    <property type="evidence" value="ECO:0007669"/>
    <property type="project" value="InterPro"/>
</dbReference>
<feature type="transmembrane region" description="Helical" evidence="6">
    <location>
        <begin position="430"/>
        <end position="455"/>
    </location>
</feature>
<dbReference type="Pfam" id="PF01554">
    <property type="entry name" value="MatE"/>
    <property type="match status" value="2"/>
</dbReference>
<proteinExistence type="inferred from homology"/>
<feature type="transmembrane region" description="Helical" evidence="6">
    <location>
        <begin position="548"/>
        <end position="569"/>
    </location>
</feature>
<keyword evidence="3 6" id="KW-0812">Transmembrane</keyword>
<keyword evidence="4 6" id="KW-1133">Transmembrane helix</keyword>
<feature type="transmembrane region" description="Helical" evidence="6">
    <location>
        <begin position="258"/>
        <end position="276"/>
    </location>
</feature>
<evidence type="ECO:0000256" key="4">
    <source>
        <dbReference type="ARBA" id="ARBA00022989"/>
    </source>
</evidence>
<organism evidence="7 8">
    <name type="scientific">Xylona heveae (strain CBS 132557 / TC161)</name>
    <dbReference type="NCBI Taxonomy" id="1328760"/>
    <lineage>
        <taxon>Eukaryota</taxon>
        <taxon>Fungi</taxon>
        <taxon>Dikarya</taxon>
        <taxon>Ascomycota</taxon>
        <taxon>Pezizomycotina</taxon>
        <taxon>Xylonomycetes</taxon>
        <taxon>Xylonales</taxon>
        <taxon>Xylonaceae</taxon>
        <taxon>Xylona</taxon>
    </lineage>
</organism>
<evidence type="ECO:0000256" key="6">
    <source>
        <dbReference type="SAM" id="Phobius"/>
    </source>
</evidence>
<dbReference type="InParanoid" id="A0A165HEE5"/>
<dbReference type="GO" id="GO:0015297">
    <property type="term" value="F:antiporter activity"/>
    <property type="evidence" value="ECO:0007669"/>
    <property type="project" value="InterPro"/>
</dbReference>
<dbReference type="CDD" id="cd13132">
    <property type="entry name" value="MATE_eukaryotic"/>
    <property type="match status" value="1"/>
</dbReference>
<feature type="transmembrane region" description="Helical" evidence="6">
    <location>
        <begin position="516"/>
        <end position="536"/>
    </location>
</feature>
<evidence type="ECO:0000313" key="8">
    <source>
        <dbReference type="Proteomes" id="UP000076632"/>
    </source>
</evidence>
<dbReference type="Proteomes" id="UP000076632">
    <property type="component" value="Unassembled WGS sequence"/>
</dbReference>
<dbReference type="InterPro" id="IPR002528">
    <property type="entry name" value="MATE_fam"/>
</dbReference>
<feature type="transmembrane region" description="Helical" evidence="6">
    <location>
        <begin position="575"/>
        <end position="595"/>
    </location>
</feature>
<gene>
    <name evidence="7" type="ORF">L228DRAFT_246152</name>
</gene>
<dbReference type="GO" id="GO:1990961">
    <property type="term" value="P:xenobiotic detoxification by transmembrane export across the plasma membrane"/>
    <property type="evidence" value="ECO:0007669"/>
    <property type="project" value="InterPro"/>
</dbReference>
<name>A0A165HEE5_XYLHT</name>
<dbReference type="PANTHER" id="PTHR11206">
    <property type="entry name" value="MULTIDRUG RESISTANCE PROTEIN"/>
    <property type="match status" value="1"/>
</dbReference>
<dbReference type="GeneID" id="28897476"/>
<dbReference type="STRING" id="1328760.A0A165HEE5"/>
<evidence type="ECO:0000256" key="2">
    <source>
        <dbReference type="ARBA" id="ARBA00010199"/>
    </source>
</evidence>
<dbReference type="InterPro" id="IPR045069">
    <property type="entry name" value="MATE_euk"/>
</dbReference>
<evidence type="ECO:0000256" key="1">
    <source>
        <dbReference type="ARBA" id="ARBA00004141"/>
    </source>
</evidence>
<feature type="transmembrane region" description="Helical" evidence="6">
    <location>
        <begin position="325"/>
        <end position="346"/>
    </location>
</feature>
<dbReference type="GO" id="GO:0016020">
    <property type="term" value="C:membrane"/>
    <property type="evidence" value="ECO:0007669"/>
    <property type="project" value="UniProtKB-SubCell"/>
</dbReference>
<comment type="similarity">
    <text evidence="2">Belongs to the multi antimicrobial extrusion (MATE) (TC 2.A.66.1) family.</text>
</comment>
<comment type="subcellular location">
    <subcellularLocation>
        <location evidence="1">Membrane</location>
        <topology evidence="1">Multi-pass membrane protein</topology>
    </subcellularLocation>
</comment>
<feature type="transmembrane region" description="Helical" evidence="6">
    <location>
        <begin position="476"/>
        <end position="496"/>
    </location>
</feature>
<evidence type="ECO:0000313" key="7">
    <source>
        <dbReference type="EMBL" id="KZF23386.1"/>
    </source>
</evidence>
<evidence type="ECO:0000256" key="5">
    <source>
        <dbReference type="ARBA" id="ARBA00023136"/>
    </source>
</evidence>
<feature type="transmembrane region" description="Helical" evidence="6">
    <location>
        <begin position="397"/>
        <end position="418"/>
    </location>
</feature>
<reference evidence="7 8" key="1">
    <citation type="journal article" date="2016" name="Fungal Biol.">
        <title>The genome of Xylona heveae provides a window into fungal endophytism.</title>
        <authorList>
            <person name="Gazis R."/>
            <person name="Kuo A."/>
            <person name="Riley R."/>
            <person name="LaButti K."/>
            <person name="Lipzen A."/>
            <person name="Lin J."/>
            <person name="Amirebrahimi M."/>
            <person name="Hesse C.N."/>
            <person name="Spatafora J.W."/>
            <person name="Henrissat B."/>
            <person name="Hainaut M."/>
            <person name="Grigoriev I.V."/>
            <person name="Hibbett D.S."/>
        </authorList>
    </citation>
    <scope>NUCLEOTIDE SEQUENCE [LARGE SCALE GENOMIC DNA]</scope>
    <source>
        <strain evidence="7 8">TC161</strain>
    </source>
</reference>
<dbReference type="NCBIfam" id="TIGR00797">
    <property type="entry name" value="matE"/>
    <property type="match status" value="1"/>
</dbReference>
<keyword evidence="8" id="KW-1185">Reference proteome</keyword>
<accession>A0A165HEE5</accession>
<dbReference type="OMA" id="CTETWAY"/>
<dbReference type="OrthoDB" id="2126698at2759"/>
<dbReference type="AlphaFoldDB" id="A0A165HEE5"/>
<keyword evidence="5 6" id="KW-0472">Membrane</keyword>
<dbReference type="RefSeq" id="XP_018188941.1">
    <property type="nucleotide sequence ID" value="XM_018332339.1"/>
</dbReference>
<feature type="transmembrane region" description="Helical" evidence="6">
    <location>
        <begin position="296"/>
        <end position="313"/>
    </location>
</feature>
<feature type="transmembrane region" description="Helical" evidence="6">
    <location>
        <begin position="352"/>
        <end position="376"/>
    </location>
</feature>
<sequence>MDAQSTNVHNDAVRDVEAELDTSAMADYGYSPKALDAAENASRNVDVFFASSYQSHAFGFGMASPPVSDSVFNKFPQFQTAKNDGNTDDVAHMRSDRSILMYDDRNPKRGNNTSDNLRIEDLMPISEAENKFEDSSLIKVPSVSYGSVKITHAENPVEAEIVAGTTSTTWRIEAQFLAMHARPLILTGLLQFSLMASSLFTVSRLGTLELGAASLGNSVATVTGYVVYQGLATGLDTLCSQAYGSGRKTIVGLHMQRMICFLLLATIPIVALWTFSSPFLATIVPDPEQVQLTNKYLRILAIGAPFFALFEAGKRFLQAQGLFSAMFYVLVICAPLNGMLSWLFVWKFKWGFLGAPLAIVATQTMLPLCLLLYVIFIKGRECWGGFDRSAFHKWGPMVKLSLPGLVTMLGEWFVYLFVTLLSSRFSPDHLAAQSIVSTAYSICFQGAFCLAIVGTTRTANLVGSGLPESAKLASKVALVASLVAGTIICLLVTIFRRQIPRMLTDDETVIQLAANILPICGINMIGDAFVTTCNGVMRAAGRQHVSGILTLIAYYMICLPIAFGLGFGSNLNLQGLWLGFSVAYAFMVIVEYLYIREMNWKRVIEEALERIQ</sequence>